<protein>
    <submittedName>
        <fullName evidence="4">Sensory transduction protein regX3</fullName>
    </submittedName>
</protein>
<accession>A0A518EQZ5</accession>
<evidence type="ECO:0000256" key="1">
    <source>
        <dbReference type="ARBA" id="ARBA00022553"/>
    </source>
</evidence>
<dbReference type="PANTHER" id="PTHR44591:SF3">
    <property type="entry name" value="RESPONSE REGULATORY DOMAIN-CONTAINING PROTEIN"/>
    <property type="match status" value="1"/>
</dbReference>
<dbReference type="Proteomes" id="UP000320390">
    <property type="component" value="Chromosome"/>
</dbReference>
<feature type="domain" description="Response regulatory" evidence="3">
    <location>
        <begin position="32"/>
        <end position="147"/>
    </location>
</feature>
<dbReference type="PANTHER" id="PTHR44591">
    <property type="entry name" value="STRESS RESPONSE REGULATOR PROTEIN 1"/>
    <property type="match status" value="1"/>
</dbReference>
<name>A0A518EQZ5_9BACT</name>
<dbReference type="AlphaFoldDB" id="A0A518EQZ5"/>
<dbReference type="Pfam" id="PF00072">
    <property type="entry name" value="Response_reg"/>
    <property type="match status" value="1"/>
</dbReference>
<dbReference type="SMART" id="SM00448">
    <property type="entry name" value="REC"/>
    <property type="match status" value="1"/>
</dbReference>
<gene>
    <name evidence="4" type="primary">regX3_2</name>
    <name evidence="4" type="ORF">Poly30_20180</name>
</gene>
<dbReference type="InterPro" id="IPR011006">
    <property type="entry name" value="CheY-like_superfamily"/>
</dbReference>
<proteinExistence type="predicted"/>
<dbReference type="EMBL" id="CP036434">
    <property type="protein sequence ID" value="QDV06508.1"/>
    <property type="molecule type" value="Genomic_DNA"/>
</dbReference>
<dbReference type="InterPro" id="IPR001789">
    <property type="entry name" value="Sig_transdc_resp-reg_receiver"/>
</dbReference>
<keyword evidence="5" id="KW-1185">Reference proteome</keyword>
<dbReference type="CDD" id="cd00156">
    <property type="entry name" value="REC"/>
    <property type="match status" value="1"/>
</dbReference>
<evidence type="ECO:0000259" key="3">
    <source>
        <dbReference type="PROSITE" id="PS50110"/>
    </source>
</evidence>
<dbReference type="GO" id="GO:0000160">
    <property type="term" value="P:phosphorelay signal transduction system"/>
    <property type="evidence" value="ECO:0007669"/>
    <property type="project" value="InterPro"/>
</dbReference>
<keyword evidence="1 2" id="KW-0597">Phosphoprotein</keyword>
<evidence type="ECO:0000313" key="4">
    <source>
        <dbReference type="EMBL" id="QDV06508.1"/>
    </source>
</evidence>
<evidence type="ECO:0000256" key="2">
    <source>
        <dbReference type="PROSITE-ProRule" id="PRU00169"/>
    </source>
</evidence>
<dbReference type="PROSITE" id="PS50110">
    <property type="entry name" value="RESPONSE_REGULATORY"/>
    <property type="match status" value="1"/>
</dbReference>
<feature type="modified residue" description="4-aspartylphosphate" evidence="2">
    <location>
        <position position="81"/>
    </location>
</feature>
<reference evidence="4 5" key="1">
    <citation type="submission" date="2019-02" db="EMBL/GenBank/DDBJ databases">
        <title>Deep-cultivation of Planctomycetes and their phenomic and genomic characterization uncovers novel biology.</title>
        <authorList>
            <person name="Wiegand S."/>
            <person name="Jogler M."/>
            <person name="Boedeker C."/>
            <person name="Pinto D."/>
            <person name="Vollmers J."/>
            <person name="Rivas-Marin E."/>
            <person name="Kohn T."/>
            <person name="Peeters S.H."/>
            <person name="Heuer A."/>
            <person name="Rast P."/>
            <person name="Oberbeckmann S."/>
            <person name="Bunk B."/>
            <person name="Jeske O."/>
            <person name="Meyerdierks A."/>
            <person name="Storesund J.E."/>
            <person name="Kallscheuer N."/>
            <person name="Luecker S."/>
            <person name="Lage O.M."/>
            <person name="Pohl T."/>
            <person name="Merkel B.J."/>
            <person name="Hornburger P."/>
            <person name="Mueller R.-W."/>
            <person name="Bruemmer F."/>
            <person name="Labrenz M."/>
            <person name="Spormann A.M."/>
            <person name="Op den Camp H."/>
            <person name="Overmann J."/>
            <person name="Amann R."/>
            <person name="Jetten M.S.M."/>
            <person name="Mascher T."/>
            <person name="Medema M.H."/>
            <person name="Devos D.P."/>
            <person name="Kaster A.-K."/>
            <person name="Ovreas L."/>
            <person name="Rohde M."/>
            <person name="Galperin M.Y."/>
            <person name="Jogler C."/>
        </authorList>
    </citation>
    <scope>NUCLEOTIDE SEQUENCE [LARGE SCALE GENOMIC DNA]</scope>
    <source>
        <strain evidence="4 5">Poly30</strain>
    </source>
</reference>
<sequence>MKSQWASDALFDLTDQGSSLPRLHNPVVMRERVLMVEDDEALRTGMAEHLDARGFDVTCVADGLTALEQLLFADFDVILLDLGIPRMSGQKLLHELRREREIPRLPIVLLTGSDIQDAERAARHGVFAVHRKPAKARHIAQSLRSAVYYG</sequence>
<evidence type="ECO:0000313" key="5">
    <source>
        <dbReference type="Proteomes" id="UP000320390"/>
    </source>
</evidence>
<dbReference type="InterPro" id="IPR050595">
    <property type="entry name" value="Bact_response_regulator"/>
</dbReference>
<organism evidence="4 5">
    <name type="scientific">Saltatorellus ferox</name>
    <dbReference type="NCBI Taxonomy" id="2528018"/>
    <lineage>
        <taxon>Bacteria</taxon>
        <taxon>Pseudomonadati</taxon>
        <taxon>Planctomycetota</taxon>
        <taxon>Planctomycetia</taxon>
        <taxon>Planctomycetia incertae sedis</taxon>
        <taxon>Saltatorellus</taxon>
    </lineage>
</organism>
<dbReference type="Gene3D" id="3.40.50.2300">
    <property type="match status" value="1"/>
</dbReference>
<dbReference type="SUPFAM" id="SSF52172">
    <property type="entry name" value="CheY-like"/>
    <property type="match status" value="1"/>
</dbReference>